<evidence type="ECO:0000313" key="2">
    <source>
        <dbReference type="EMBL" id="ORY46828.1"/>
    </source>
</evidence>
<accession>A0A1Y2CIF1</accession>
<dbReference type="AlphaFoldDB" id="A0A1Y2CIF1"/>
<organism evidence="2 3">
    <name type="scientific">Rhizoclosmatium globosum</name>
    <dbReference type="NCBI Taxonomy" id="329046"/>
    <lineage>
        <taxon>Eukaryota</taxon>
        <taxon>Fungi</taxon>
        <taxon>Fungi incertae sedis</taxon>
        <taxon>Chytridiomycota</taxon>
        <taxon>Chytridiomycota incertae sedis</taxon>
        <taxon>Chytridiomycetes</taxon>
        <taxon>Chytridiales</taxon>
        <taxon>Chytriomycetaceae</taxon>
        <taxon>Rhizoclosmatium</taxon>
    </lineage>
</organism>
<comment type="caution">
    <text evidence="2">The sequence shown here is derived from an EMBL/GenBank/DDBJ whole genome shotgun (WGS) entry which is preliminary data.</text>
</comment>
<gene>
    <name evidence="2" type="ORF">BCR33DRAFT_110529</name>
</gene>
<dbReference type="EMBL" id="MCGO01000015">
    <property type="protein sequence ID" value="ORY46828.1"/>
    <property type="molecule type" value="Genomic_DNA"/>
</dbReference>
<keyword evidence="3" id="KW-1185">Reference proteome</keyword>
<protein>
    <submittedName>
        <fullName evidence="2">Uncharacterized protein</fullName>
    </submittedName>
</protein>
<reference evidence="2 3" key="1">
    <citation type="submission" date="2016-07" db="EMBL/GenBank/DDBJ databases">
        <title>Pervasive Adenine N6-methylation of Active Genes in Fungi.</title>
        <authorList>
            <consortium name="DOE Joint Genome Institute"/>
            <person name="Mondo S.J."/>
            <person name="Dannebaum R.O."/>
            <person name="Kuo R.C."/>
            <person name="Labutti K."/>
            <person name="Haridas S."/>
            <person name="Kuo A."/>
            <person name="Salamov A."/>
            <person name="Ahrendt S.R."/>
            <person name="Lipzen A."/>
            <person name="Sullivan W."/>
            <person name="Andreopoulos W.B."/>
            <person name="Clum A."/>
            <person name="Lindquist E."/>
            <person name="Daum C."/>
            <person name="Ramamoorthy G.K."/>
            <person name="Gryganskyi A."/>
            <person name="Culley D."/>
            <person name="Magnuson J.K."/>
            <person name="James T.Y."/>
            <person name="O'Malley M.A."/>
            <person name="Stajich J.E."/>
            <person name="Spatafora J.W."/>
            <person name="Visel A."/>
            <person name="Grigoriev I.V."/>
        </authorList>
    </citation>
    <scope>NUCLEOTIDE SEQUENCE [LARGE SCALE GENOMIC DNA]</scope>
    <source>
        <strain evidence="2 3">JEL800</strain>
    </source>
</reference>
<dbReference type="Proteomes" id="UP000193642">
    <property type="component" value="Unassembled WGS sequence"/>
</dbReference>
<proteinExistence type="predicted"/>
<evidence type="ECO:0000313" key="3">
    <source>
        <dbReference type="Proteomes" id="UP000193642"/>
    </source>
</evidence>
<sequence>MKATRASSNAVSYLKLNLLLLCAFSSSLPHSLPTSINHSLLNSTINTSILLQSHSRDSIPQTGPPQSSPGRFCAGVAPCLKKASKKVYFQGTAEYKQALDAEYNVAAIGLNSPAAFVYPGSESEVMQ</sequence>
<feature type="chain" id="PRO_5013390808" evidence="1">
    <location>
        <begin position="30"/>
        <end position="127"/>
    </location>
</feature>
<name>A0A1Y2CIF1_9FUNG</name>
<feature type="signal peptide" evidence="1">
    <location>
        <begin position="1"/>
        <end position="29"/>
    </location>
</feature>
<evidence type="ECO:0000256" key="1">
    <source>
        <dbReference type="SAM" id="SignalP"/>
    </source>
</evidence>
<keyword evidence="1" id="KW-0732">Signal</keyword>